<dbReference type="HOGENOM" id="CLU_611109_0_0_1"/>
<gene>
    <name evidence="2" type="ORF">Z519_08019</name>
</gene>
<dbReference type="AlphaFoldDB" id="A0A0D2HK56"/>
<accession>A0A0D2HK56</accession>
<feature type="region of interest" description="Disordered" evidence="1">
    <location>
        <begin position="215"/>
        <end position="266"/>
    </location>
</feature>
<sequence>MDQFGFPFSTPHADHQSLAPPVGRVIHSSTSELEIRYPDQLGLHSHGAIATPMDPAHAFRQPTWSQHLEQTPVSFLSDDSQTSLSHHETSNTLMAAILSRPDIAAFRDTVCSYLRLTSGLWAELYKPREYSTAHHLLTRCLSQKYGRLPPDLWRLINELRDHHDFEHSRYDYIDIISSIPTPKNQFPNHLAPSAYEGRAFSGSCSWSVPRPPEESSPLVGQISSPVPGPVGQTRCTTPVFTANGRRRFQTSSNPRKKGRAPKGERYKCPYTNCRHDAFRNAGNFSNHMRNCHAESEYRNQHPADFLVPDSSPQLSNQGDTTSSAVTNASDSPLTRRRLSEESGTNEDGAATADDEDVRDIGDIIFPAEQDEFQTSMSQGMFSQGAPGAPVTGGIACGSLLEAFRFVPANYQAQHHAMSQGLNDMPRSSPREDIEFSQLQIMNEQEWDTRRRG</sequence>
<organism evidence="2 3">
    <name type="scientific">Cladophialophora bantiana (strain ATCC 10958 / CBS 173.52 / CDC B-1940 / NIH 8579)</name>
    <name type="common">Xylohypha bantiana</name>
    <dbReference type="NCBI Taxonomy" id="1442370"/>
    <lineage>
        <taxon>Eukaryota</taxon>
        <taxon>Fungi</taxon>
        <taxon>Dikarya</taxon>
        <taxon>Ascomycota</taxon>
        <taxon>Pezizomycotina</taxon>
        <taxon>Eurotiomycetes</taxon>
        <taxon>Chaetothyriomycetidae</taxon>
        <taxon>Chaetothyriales</taxon>
        <taxon>Herpotrichiellaceae</taxon>
        <taxon>Cladophialophora</taxon>
    </lineage>
</organism>
<proteinExistence type="predicted"/>
<keyword evidence="3" id="KW-1185">Reference proteome</keyword>
<dbReference type="VEuPathDB" id="FungiDB:Z519_08019"/>
<evidence type="ECO:0000256" key="1">
    <source>
        <dbReference type="SAM" id="MobiDB-lite"/>
    </source>
</evidence>
<protein>
    <submittedName>
        <fullName evidence="2">Uncharacterized protein</fullName>
    </submittedName>
</protein>
<feature type="compositionally biased region" description="Basic residues" evidence="1">
    <location>
        <begin position="244"/>
        <end position="260"/>
    </location>
</feature>
<dbReference type="Proteomes" id="UP000053789">
    <property type="component" value="Unassembled WGS sequence"/>
</dbReference>
<dbReference type="OrthoDB" id="4150293at2759"/>
<dbReference type="GeneID" id="27700947"/>
<feature type="region of interest" description="Disordered" evidence="1">
    <location>
        <begin position="419"/>
        <end position="452"/>
    </location>
</feature>
<name>A0A0D2HK56_CLAB1</name>
<reference evidence="2" key="1">
    <citation type="submission" date="2015-01" db="EMBL/GenBank/DDBJ databases">
        <title>The Genome Sequence of Cladophialophora bantiana CBS 173.52.</title>
        <authorList>
            <consortium name="The Broad Institute Genomics Platform"/>
            <person name="Cuomo C."/>
            <person name="de Hoog S."/>
            <person name="Gorbushina A."/>
            <person name="Stielow B."/>
            <person name="Teixiera M."/>
            <person name="Abouelleil A."/>
            <person name="Chapman S.B."/>
            <person name="Priest M."/>
            <person name="Young S.K."/>
            <person name="Wortman J."/>
            <person name="Nusbaum C."/>
            <person name="Birren B."/>
        </authorList>
    </citation>
    <scope>NUCLEOTIDE SEQUENCE [LARGE SCALE GENOMIC DNA]</scope>
    <source>
        <strain evidence="2">CBS 173.52</strain>
    </source>
</reference>
<evidence type="ECO:0000313" key="2">
    <source>
        <dbReference type="EMBL" id="KIW91125.1"/>
    </source>
</evidence>
<feature type="compositionally biased region" description="Polar residues" evidence="1">
    <location>
        <begin position="310"/>
        <end position="332"/>
    </location>
</feature>
<dbReference type="EMBL" id="KN846991">
    <property type="protein sequence ID" value="KIW91125.1"/>
    <property type="molecule type" value="Genomic_DNA"/>
</dbReference>
<evidence type="ECO:0000313" key="3">
    <source>
        <dbReference type="Proteomes" id="UP000053789"/>
    </source>
</evidence>
<feature type="region of interest" description="Disordered" evidence="1">
    <location>
        <begin position="302"/>
        <end position="358"/>
    </location>
</feature>
<dbReference type="RefSeq" id="XP_016617794.1">
    <property type="nucleotide sequence ID" value="XM_016765749.1"/>
</dbReference>